<proteinExistence type="predicted"/>
<dbReference type="AlphaFoldDB" id="A0A1J9Q958"/>
<gene>
    <name evidence="3" type="ORF">ACJ73_03309</name>
</gene>
<feature type="compositionally biased region" description="Polar residues" evidence="2">
    <location>
        <begin position="307"/>
        <end position="316"/>
    </location>
</feature>
<dbReference type="VEuPathDB" id="FungiDB:ACJ73_03309"/>
<name>A0A1J9Q958_9EURO</name>
<evidence type="ECO:0000313" key="3">
    <source>
        <dbReference type="EMBL" id="OJD25326.1"/>
    </source>
</evidence>
<dbReference type="EMBL" id="LGTZ01000394">
    <property type="protein sequence ID" value="OJD25326.1"/>
    <property type="molecule type" value="Genomic_DNA"/>
</dbReference>
<accession>A0A1J9Q958</accession>
<evidence type="ECO:0000313" key="4">
    <source>
        <dbReference type="Proteomes" id="UP000242791"/>
    </source>
</evidence>
<comment type="caution">
    <text evidence="3">The sequence shown here is derived from an EMBL/GenBank/DDBJ whole genome shotgun (WGS) entry which is preliminary data.</text>
</comment>
<feature type="region of interest" description="Disordered" evidence="2">
    <location>
        <begin position="307"/>
        <end position="326"/>
    </location>
</feature>
<reference evidence="3 4" key="1">
    <citation type="submission" date="2015-08" db="EMBL/GenBank/DDBJ databases">
        <title>Emmonsia species relationships and genome sequence.</title>
        <authorList>
            <person name="Cuomo C.A."/>
            <person name="Schwartz I.S."/>
            <person name="Kenyon C."/>
            <person name="De Hoog G.S."/>
            <person name="Govender N.P."/>
            <person name="Botha A."/>
            <person name="Moreno L."/>
            <person name="De Vries M."/>
            <person name="Munoz J.F."/>
            <person name="Stielow J.B."/>
        </authorList>
    </citation>
    <scope>NUCLEOTIDE SEQUENCE [LARGE SCALE GENOMIC DNA]</scope>
    <source>
        <strain evidence="3 4">EI222</strain>
    </source>
</reference>
<dbReference type="Proteomes" id="UP000242791">
    <property type="component" value="Unassembled WGS sequence"/>
</dbReference>
<feature type="region of interest" description="Disordered" evidence="2">
    <location>
        <begin position="468"/>
        <end position="577"/>
    </location>
</feature>
<feature type="compositionally biased region" description="Basic and acidic residues" evidence="2">
    <location>
        <begin position="481"/>
        <end position="494"/>
    </location>
</feature>
<evidence type="ECO:0000256" key="1">
    <source>
        <dbReference type="SAM" id="Coils"/>
    </source>
</evidence>
<dbReference type="STRING" id="1658174.A0A1J9Q958"/>
<dbReference type="OrthoDB" id="4206427at2759"/>
<feature type="compositionally biased region" description="Basic and acidic residues" evidence="2">
    <location>
        <begin position="521"/>
        <end position="544"/>
    </location>
</feature>
<protein>
    <recommendedName>
        <fullName evidence="5">Retrotransposon gag domain-containing protein</fullName>
    </recommendedName>
</protein>
<keyword evidence="4" id="KW-1185">Reference proteome</keyword>
<feature type="region of interest" description="Disordered" evidence="2">
    <location>
        <begin position="1"/>
        <end position="20"/>
    </location>
</feature>
<evidence type="ECO:0008006" key="5">
    <source>
        <dbReference type="Google" id="ProtNLM"/>
    </source>
</evidence>
<evidence type="ECO:0000256" key="2">
    <source>
        <dbReference type="SAM" id="MobiDB-lite"/>
    </source>
</evidence>
<feature type="coiled-coil region" evidence="1">
    <location>
        <begin position="47"/>
        <end position="102"/>
    </location>
</feature>
<keyword evidence="1" id="KW-0175">Coiled coil</keyword>
<sequence>MATTVKAFDSTENQGAAEGSWRSDWDLMTISNENLGGKPPMQKKEFINAVKQNAERVYEEIASLMDNIRENLIRIRSDHDRLQNERNTFQEQETNLDRQVDDLMSDRDVLQRAVNALALRVGDAPEGQIAKKQRSVKIDDPKHLTDGKEPLFEHWLSRMKSKFMVNADHYPDEASKIAYIENRTDGAAARHLAPRMRDDHPEKFASADEMIAYLKGIYEDPNKPENAKNDYRRLVMRNRDEYHSFVTKFLHLAGEAQIPKDDYKGDFVHKLSYDLQRMVAAACINCNTFQEVQEICARTAHYLKGMSNQRSRTTGSGNRGNHGRPVEIKTDREQTPAPMMEKKNQTWVKNIQCYSCKAMGHLAPFNGYAIPTKSLVDSGANGYVFIDTRIACDSAKALGLRLKRLDQPCEMTGVSGKKGSPITHAIVMHMAGLAGGKKVWLDVKNHRLVWPEERSPAEEIANKSQVMIPRSILKRPASNSEHQKDAGRRDRSFEQEIAQEESPQSRKVVVVPPKARSHVSQTEKMDRRDNLAKMDRQLKEKEARALPTNPSPGLEGWRNPKNLREAGLHWRSRVPST</sequence>
<organism evidence="3 4">
    <name type="scientific">Blastomyces percursus</name>
    <dbReference type="NCBI Taxonomy" id="1658174"/>
    <lineage>
        <taxon>Eukaryota</taxon>
        <taxon>Fungi</taxon>
        <taxon>Dikarya</taxon>
        <taxon>Ascomycota</taxon>
        <taxon>Pezizomycotina</taxon>
        <taxon>Eurotiomycetes</taxon>
        <taxon>Eurotiomycetidae</taxon>
        <taxon>Onygenales</taxon>
        <taxon>Ajellomycetaceae</taxon>
        <taxon>Blastomyces</taxon>
    </lineage>
</organism>